<proteinExistence type="predicted"/>
<dbReference type="PANTHER" id="PTHR33542:SF5">
    <property type="entry name" value="FERROCHELATASE CHE1"/>
    <property type="match status" value="1"/>
</dbReference>
<dbReference type="InterPro" id="IPR050963">
    <property type="entry name" value="Sirohydro_Cobaltochel/CbiX"/>
</dbReference>
<dbReference type="Pfam" id="PF01903">
    <property type="entry name" value="CbiX"/>
    <property type="match status" value="1"/>
</dbReference>
<organism evidence="3 4">
    <name type="scientific">Arthrobacter deserti</name>
    <dbReference type="NCBI Taxonomy" id="1742687"/>
    <lineage>
        <taxon>Bacteria</taxon>
        <taxon>Bacillati</taxon>
        <taxon>Actinomycetota</taxon>
        <taxon>Actinomycetes</taxon>
        <taxon>Micrococcales</taxon>
        <taxon>Micrococcaceae</taxon>
        <taxon>Arthrobacter</taxon>
    </lineage>
</organism>
<evidence type="ECO:0000256" key="2">
    <source>
        <dbReference type="ARBA" id="ARBA00023239"/>
    </source>
</evidence>
<dbReference type="EMBL" id="JAAZSR010000146">
    <property type="protein sequence ID" value="NKX50935.1"/>
    <property type="molecule type" value="Genomic_DNA"/>
</dbReference>
<dbReference type="Proteomes" id="UP000523795">
    <property type="component" value="Unassembled WGS sequence"/>
</dbReference>
<sequence length="237" mass="24377">MIGSTAATALVAASHGTSSPAGQAAIAALVRAVARRRPDLNVVESFVDVQQPDVPTVLAGLQEKAAVVPLLLSAGYHVHVDLARAAGQAPGTAVSGALGPDGRLVRVLARRLQQAGLRRGDRVVLACAGSTDERAVADCGRMALKLGKFLGRPVSAGYISAARPALKDAVAAERARRRGLRARGARVVVATYLLAPGYFASLAAGCGADVVARPLLVPDEEPPAEMVDLVLDRFGRA</sequence>
<protein>
    <submittedName>
        <fullName evidence="3">Cobalamin biosynthesis protein CbiX</fullName>
    </submittedName>
</protein>
<dbReference type="Gene3D" id="3.40.50.1400">
    <property type="match status" value="2"/>
</dbReference>
<keyword evidence="1" id="KW-0479">Metal-binding</keyword>
<gene>
    <name evidence="3" type="ORF">HER39_10225</name>
</gene>
<evidence type="ECO:0000256" key="1">
    <source>
        <dbReference type="ARBA" id="ARBA00022723"/>
    </source>
</evidence>
<dbReference type="SUPFAM" id="SSF53800">
    <property type="entry name" value="Chelatase"/>
    <property type="match status" value="1"/>
</dbReference>
<dbReference type="InterPro" id="IPR002762">
    <property type="entry name" value="CbiX-like"/>
</dbReference>
<keyword evidence="4" id="KW-1185">Reference proteome</keyword>
<evidence type="ECO:0000313" key="3">
    <source>
        <dbReference type="EMBL" id="NKX50935.1"/>
    </source>
</evidence>
<accession>A0ABX1JNP4</accession>
<dbReference type="PANTHER" id="PTHR33542">
    <property type="entry name" value="SIROHYDROCHLORIN FERROCHELATASE, CHLOROPLASTIC"/>
    <property type="match status" value="1"/>
</dbReference>
<comment type="caution">
    <text evidence="3">The sequence shown here is derived from an EMBL/GenBank/DDBJ whole genome shotgun (WGS) entry which is preliminary data.</text>
</comment>
<reference evidence="3 4" key="1">
    <citation type="submission" date="2020-04" db="EMBL/GenBank/DDBJ databases">
        <authorList>
            <person name="Liu S."/>
        </authorList>
    </citation>
    <scope>NUCLEOTIDE SEQUENCE [LARGE SCALE GENOMIC DNA]</scope>
    <source>
        <strain evidence="3 4">CGMCC 1.15091</strain>
    </source>
</reference>
<dbReference type="CDD" id="cd03416">
    <property type="entry name" value="CbiX_SirB_N"/>
    <property type="match status" value="1"/>
</dbReference>
<keyword evidence="2" id="KW-0456">Lyase</keyword>
<name>A0ABX1JNP4_9MICC</name>
<evidence type="ECO:0000313" key="4">
    <source>
        <dbReference type="Proteomes" id="UP000523795"/>
    </source>
</evidence>